<feature type="region of interest" description="Disordered" evidence="11">
    <location>
        <begin position="800"/>
        <end position="948"/>
    </location>
</feature>
<evidence type="ECO:0000313" key="14">
    <source>
        <dbReference type="Proteomes" id="UP001162164"/>
    </source>
</evidence>
<dbReference type="SUPFAM" id="SSF53474">
    <property type="entry name" value="alpha/beta-Hydrolases"/>
    <property type="match status" value="1"/>
</dbReference>
<proteinExistence type="inferred from homology"/>
<feature type="transmembrane region" description="Helical" evidence="10">
    <location>
        <begin position="737"/>
        <end position="764"/>
    </location>
</feature>
<organism evidence="13 14">
    <name type="scientific">Molorchus minor</name>
    <dbReference type="NCBI Taxonomy" id="1323400"/>
    <lineage>
        <taxon>Eukaryota</taxon>
        <taxon>Metazoa</taxon>
        <taxon>Ecdysozoa</taxon>
        <taxon>Arthropoda</taxon>
        <taxon>Hexapoda</taxon>
        <taxon>Insecta</taxon>
        <taxon>Pterygota</taxon>
        <taxon>Neoptera</taxon>
        <taxon>Endopterygota</taxon>
        <taxon>Coleoptera</taxon>
        <taxon>Polyphaga</taxon>
        <taxon>Cucujiformia</taxon>
        <taxon>Chrysomeloidea</taxon>
        <taxon>Cerambycidae</taxon>
        <taxon>Lamiinae</taxon>
        <taxon>Monochamini</taxon>
        <taxon>Molorchus</taxon>
    </lineage>
</organism>
<evidence type="ECO:0000256" key="9">
    <source>
        <dbReference type="ARBA" id="ARBA00023136"/>
    </source>
</evidence>
<keyword evidence="5 10" id="KW-0378">Hydrolase</keyword>
<feature type="compositionally biased region" description="Basic and acidic residues" evidence="11">
    <location>
        <begin position="872"/>
        <end position="890"/>
    </location>
</feature>
<feature type="domain" description="GPI inositol-deacylase PGAP1-like alpha/beta" evidence="12">
    <location>
        <begin position="78"/>
        <end position="288"/>
    </location>
</feature>
<feature type="transmembrane region" description="Helical" evidence="10">
    <location>
        <begin position="677"/>
        <end position="700"/>
    </location>
</feature>
<evidence type="ECO:0000256" key="11">
    <source>
        <dbReference type="SAM" id="MobiDB-lite"/>
    </source>
</evidence>
<dbReference type="InterPro" id="IPR039529">
    <property type="entry name" value="PGAP1/BST1"/>
</dbReference>
<feature type="compositionally biased region" description="Basic residues" evidence="11">
    <location>
        <begin position="891"/>
        <end position="901"/>
    </location>
</feature>
<evidence type="ECO:0000256" key="3">
    <source>
        <dbReference type="ARBA" id="ARBA00022448"/>
    </source>
</evidence>
<evidence type="ECO:0000256" key="5">
    <source>
        <dbReference type="ARBA" id="ARBA00022801"/>
    </source>
</evidence>
<reference evidence="13" key="1">
    <citation type="journal article" date="2023" name="Insect Mol. Biol.">
        <title>Genome sequencing provides insights into the evolution of gene families encoding plant cell wall-degrading enzymes in longhorned beetles.</title>
        <authorList>
            <person name="Shin N.R."/>
            <person name="Okamura Y."/>
            <person name="Kirsch R."/>
            <person name="Pauchet Y."/>
        </authorList>
    </citation>
    <scope>NUCLEOTIDE SEQUENCE</scope>
    <source>
        <strain evidence="13">MMC_N1</strain>
    </source>
</reference>
<feature type="transmembrane region" description="Helical" evidence="10">
    <location>
        <begin position="960"/>
        <end position="980"/>
    </location>
</feature>
<evidence type="ECO:0000313" key="13">
    <source>
        <dbReference type="EMBL" id="KAJ8975495.1"/>
    </source>
</evidence>
<evidence type="ECO:0000256" key="6">
    <source>
        <dbReference type="ARBA" id="ARBA00022824"/>
    </source>
</evidence>
<evidence type="ECO:0000256" key="2">
    <source>
        <dbReference type="ARBA" id="ARBA00006931"/>
    </source>
</evidence>
<keyword evidence="7 10" id="KW-0653">Protein transport</keyword>
<keyword evidence="14" id="KW-1185">Reference proteome</keyword>
<evidence type="ECO:0000256" key="4">
    <source>
        <dbReference type="ARBA" id="ARBA00022692"/>
    </source>
</evidence>
<dbReference type="Pfam" id="PF07819">
    <property type="entry name" value="PGAP1"/>
    <property type="match status" value="1"/>
</dbReference>
<accession>A0ABQ9JC21</accession>
<comment type="function">
    <text evidence="10">Involved in inositol deacylation of GPI-anchored proteins which plays important roles in the quality control and ER-associated degradation of GPI-anchored proteins.</text>
</comment>
<dbReference type="PANTHER" id="PTHR15495:SF7">
    <property type="entry name" value="GPI INOSITOL-DEACYLASE"/>
    <property type="match status" value="1"/>
</dbReference>
<comment type="similarity">
    <text evidence="2 10">Belongs to the GPI inositol-deacylase family.</text>
</comment>
<comment type="subcellular location">
    <subcellularLocation>
        <location evidence="1">Endoplasmic reticulum membrane</location>
        <topology evidence="1">Multi-pass membrane protein</topology>
    </subcellularLocation>
</comment>
<feature type="transmembrane region" description="Helical" evidence="10">
    <location>
        <begin position="6"/>
        <end position="26"/>
    </location>
</feature>
<protein>
    <recommendedName>
        <fullName evidence="10">GPI inositol-deacylase</fullName>
        <ecNumber evidence="10">3.1.-.-</ecNumber>
    </recommendedName>
</protein>
<name>A0ABQ9JC21_9CUCU</name>
<keyword evidence="9 10" id="KW-0472">Membrane</keyword>
<keyword evidence="4 10" id="KW-0812">Transmembrane</keyword>
<evidence type="ECO:0000256" key="10">
    <source>
        <dbReference type="RuleBase" id="RU365011"/>
    </source>
</evidence>
<dbReference type="InterPro" id="IPR029058">
    <property type="entry name" value="AB_hydrolase_fold"/>
</dbReference>
<dbReference type="InterPro" id="IPR012908">
    <property type="entry name" value="PGAP1-ab_dom-like"/>
</dbReference>
<evidence type="ECO:0000256" key="1">
    <source>
        <dbReference type="ARBA" id="ARBA00004477"/>
    </source>
</evidence>
<feature type="compositionally biased region" description="Basic and acidic residues" evidence="11">
    <location>
        <begin position="913"/>
        <end position="948"/>
    </location>
</feature>
<sequence length="1098" mass="125899">MIPVNGFIFTCLVIVFAYGIGLLHFLNGSTEDKCEMTYMFEYPQFVRISNEADKQFPKYGLYSYSEGKFTAKARRMYFDGIPVLFIPGNKGSYKQVRSLSSVALRKALNSRTPFHFDYYTIDFNDELSGLYGPLLYDQLSYLNSSLYRILELYNERKNKPTSIALIGHSMGGIVAKNLLSQLSNPNLVSLLITLATPLKRAPFIWDSHMHDFYENKVWKIDESVNTTVISVSGGYNDFLIPSYLTEIQDNNSLSAVTTNIPRCWVEANHKQVIWCKQLVLAINRAIFDSVDLNTRQISSNSTYRRMVFYHHIVHHGGINIQNRDRYFKSITIGYGGQWIESLLRQYSIELMKGVREPHWYMVRLTMLPAHETLSLLAINLESTDWVFACNANYPRGGSRVCTEASHMTHMSKIWPSVKYKRRYFELNMNEFHKNNSEHTHIVFRTLPTNEPVVFHVDVYNSAERKITVNLPKWWSLMKHDILEQTADKALSYELILPQLQHIIQYYVLYVESINCDTENHHASASLIAPWSNQNQHSYFTNTNKTPLSVRLYSSRPRNAESAFIKLTLDPSCRYRISLKSSITGMLGQMSRFYTPLLLTNIAAVVLMSLKFQLSCLKNGYCSMFFVAIKEGAKPYYVLTIAKLLSKVVGELKSLKFLPKPDVIYLVEEGSDFFLLPLLSYMCGAGIVWFLAIIFCVSLVTLESTVHKMALKFLARTVSFNIAWSDYLMSALHKIPFVVAAGLVIICFSTCGGLAICLGGIFYFLKLTQMSQDYIEEVVWFFIKKIAKRCKTFFGKKKSRGSQEQTSETEHGIDGNSKNITETITDEETQEEGKVVNINKKHEGSNESEKELVEEASGDSKMHDTKTSLNQSEDERVDNIVDDSIKTEETKVHKRKNKRSKKIKEGNSIVKDNTPSEKQDATDIDKKNCKSENVTNEEKIHNTKEEKPIEENELSSSYNSIFFHSTLFFIWFLIAIINVPAVLTWAHNFKFNTNLSPDDSFVPGLALSLCAFPLWQFNFPKTDRKWINVIEKFVMTAAVLSLMFATVSVYRLNYFLTFTIVVITLHQMLAPKIDPRGGEDDNVDDETRVKYEDMKTKLE</sequence>
<feature type="transmembrane region" description="Helical" evidence="10">
    <location>
        <begin position="1028"/>
        <end position="1045"/>
    </location>
</feature>
<dbReference type="Pfam" id="PF24660">
    <property type="entry name" value="PGAP1_3rd"/>
    <property type="match status" value="1"/>
</dbReference>
<dbReference type="PANTHER" id="PTHR15495">
    <property type="entry name" value="NEGATIVE REGULATOR OF VESICLE FORMATION-RELATED"/>
    <property type="match status" value="1"/>
</dbReference>
<evidence type="ECO:0000256" key="7">
    <source>
        <dbReference type="ARBA" id="ARBA00022927"/>
    </source>
</evidence>
<evidence type="ECO:0000256" key="8">
    <source>
        <dbReference type="ARBA" id="ARBA00022989"/>
    </source>
</evidence>
<dbReference type="EMBL" id="JAPWTJ010000814">
    <property type="protein sequence ID" value="KAJ8975495.1"/>
    <property type="molecule type" value="Genomic_DNA"/>
</dbReference>
<feature type="transmembrane region" description="Helical" evidence="10">
    <location>
        <begin position="1000"/>
        <end position="1016"/>
    </location>
</feature>
<keyword evidence="3 10" id="KW-0813">Transport</keyword>
<keyword evidence="8 10" id="KW-1133">Transmembrane helix</keyword>
<dbReference type="Proteomes" id="UP001162164">
    <property type="component" value="Unassembled WGS sequence"/>
</dbReference>
<comment type="caution">
    <text evidence="13">The sequence shown here is derived from an EMBL/GenBank/DDBJ whole genome shotgun (WGS) entry which is preliminary data.</text>
</comment>
<keyword evidence="6 10" id="KW-0256">Endoplasmic reticulum</keyword>
<evidence type="ECO:0000259" key="12">
    <source>
        <dbReference type="Pfam" id="PF07819"/>
    </source>
</evidence>
<gene>
    <name evidence="13" type="ORF">NQ317_016371</name>
</gene>
<feature type="transmembrane region" description="Helical" evidence="10">
    <location>
        <begin position="712"/>
        <end position="731"/>
    </location>
</feature>
<feature type="compositionally biased region" description="Basic and acidic residues" evidence="11">
    <location>
        <begin position="839"/>
        <end position="865"/>
    </location>
</feature>
<dbReference type="Gene3D" id="3.40.50.1820">
    <property type="entry name" value="alpha/beta hydrolase"/>
    <property type="match status" value="1"/>
</dbReference>
<dbReference type="EC" id="3.1.-.-" evidence="10"/>